<evidence type="ECO:0000256" key="4">
    <source>
        <dbReference type="ARBA" id="ARBA00022989"/>
    </source>
</evidence>
<keyword evidence="4 6" id="KW-1133">Transmembrane helix</keyword>
<sequence length="302" mass="34169">MGSFVGHVAPGFGFFLIGLWHLFNNIKNYAAHPNSYTSLPWFPSKLSRYFELHAIMLGSAASIAMELFIGPEKHQPFDDDGTIPSYHLQNFEHSSISLFLFIYASATFLLDLLKVKVHAGLAELLAGLAFAQQLLLFHLHSADHMGVEGQYHWLLQMVIAVTLLTTVLAVPYPKSFWLAFVRSFSLMFQGVWFMVMGFMLWTPSFVPKGCRLNMEDGHLVVKCMDDKALHRAKALVNIQFSWYLAAAAVLTLIFYVVMLKIYGEEVEYKRVGVEEEEEVMQKSPDGSFLQIGKGFSAIQLER</sequence>
<dbReference type="Pfam" id="PF04819">
    <property type="entry name" value="DUF716"/>
    <property type="match status" value="1"/>
</dbReference>
<feature type="transmembrane region" description="Helical" evidence="6">
    <location>
        <begin position="184"/>
        <end position="206"/>
    </location>
</feature>
<evidence type="ECO:0000256" key="6">
    <source>
        <dbReference type="SAM" id="Phobius"/>
    </source>
</evidence>
<proteinExistence type="inferred from homology"/>
<comment type="subcellular location">
    <subcellularLocation>
        <location evidence="1">Membrane</location>
        <topology evidence="1">Multi-pass membrane protein</topology>
    </subcellularLocation>
</comment>
<dbReference type="PANTHER" id="PTHR46285:SF3">
    <property type="entry name" value="PROTEINASE INHIBITOR I4, SERPIN (DUF716)"/>
    <property type="match status" value="1"/>
</dbReference>
<feature type="transmembrane region" description="Helical" evidence="6">
    <location>
        <begin position="240"/>
        <end position="262"/>
    </location>
</feature>
<dbReference type="InterPro" id="IPR006904">
    <property type="entry name" value="DUF716"/>
</dbReference>
<dbReference type="OMA" id="HWEDLMN"/>
<evidence type="ECO:0000256" key="1">
    <source>
        <dbReference type="ARBA" id="ARBA00004141"/>
    </source>
</evidence>
<feature type="transmembrane region" description="Helical" evidence="6">
    <location>
        <begin position="151"/>
        <end position="172"/>
    </location>
</feature>
<organism evidence="7">
    <name type="scientific">Nymphaea colorata</name>
    <name type="common">pocket water lily</name>
    <dbReference type="NCBI Taxonomy" id="210225"/>
    <lineage>
        <taxon>Eukaryota</taxon>
        <taxon>Viridiplantae</taxon>
        <taxon>Streptophyta</taxon>
        <taxon>Embryophyta</taxon>
        <taxon>Tracheophyta</taxon>
        <taxon>Spermatophyta</taxon>
        <taxon>Magnoliopsida</taxon>
        <taxon>Nymphaeales</taxon>
        <taxon>Nymphaeaceae</taxon>
        <taxon>Nymphaea</taxon>
    </lineage>
</organism>
<dbReference type="OrthoDB" id="551896at2759"/>
<dbReference type="PANTHER" id="PTHR46285">
    <property type="entry name" value="PROTEINASE INHIBITOR I4, SERPIN (DUF716)-RELATED"/>
    <property type="match status" value="1"/>
</dbReference>
<evidence type="ECO:0000313" key="7">
    <source>
        <dbReference type="EMBL" id="VVV52721.1"/>
    </source>
</evidence>
<dbReference type="Gramene" id="NC10G0038660.1">
    <property type="protein sequence ID" value="NC10G0038660.1:cds"/>
    <property type="gene ID" value="NC10G0038660"/>
</dbReference>
<feature type="transmembrane region" description="Helical" evidence="6">
    <location>
        <begin position="94"/>
        <end position="113"/>
    </location>
</feature>
<keyword evidence="5 6" id="KW-0472">Membrane</keyword>
<accession>A0A5K0WK98</accession>
<dbReference type="GO" id="GO:0016020">
    <property type="term" value="C:membrane"/>
    <property type="evidence" value="ECO:0007669"/>
    <property type="project" value="UniProtKB-SubCell"/>
</dbReference>
<dbReference type="AlphaFoldDB" id="A0A5K0WK98"/>
<protein>
    <submittedName>
        <fullName evidence="7">Uncharacterized protein</fullName>
    </submittedName>
</protein>
<name>A0A5K0WK98_9MAGN</name>
<evidence type="ECO:0000256" key="5">
    <source>
        <dbReference type="ARBA" id="ARBA00023136"/>
    </source>
</evidence>
<evidence type="ECO:0000256" key="3">
    <source>
        <dbReference type="ARBA" id="ARBA00022692"/>
    </source>
</evidence>
<gene>
    <name evidence="7" type="ORF">NYM_LOCUS3896</name>
</gene>
<feature type="transmembrane region" description="Helical" evidence="6">
    <location>
        <begin position="6"/>
        <end position="23"/>
    </location>
</feature>
<feature type="transmembrane region" description="Helical" evidence="6">
    <location>
        <begin position="49"/>
        <end position="69"/>
    </location>
</feature>
<feature type="transmembrane region" description="Helical" evidence="6">
    <location>
        <begin position="120"/>
        <end position="139"/>
    </location>
</feature>
<keyword evidence="3 6" id="KW-0812">Transmembrane</keyword>
<dbReference type="EMBL" id="LR721775">
    <property type="protein sequence ID" value="VVV52721.1"/>
    <property type="molecule type" value="Genomic_DNA"/>
</dbReference>
<reference evidence="7" key="1">
    <citation type="submission" date="2019-09" db="EMBL/GenBank/DDBJ databases">
        <authorList>
            <person name="Zhang L."/>
        </authorList>
    </citation>
    <scope>NUCLEOTIDE SEQUENCE</scope>
</reference>
<comment type="similarity">
    <text evidence="2">Belongs to the TMEM45 family.</text>
</comment>
<evidence type="ECO:0000256" key="2">
    <source>
        <dbReference type="ARBA" id="ARBA00006948"/>
    </source>
</evidence>